<evidence type="ECO:0000256" key="4">
    <source>
        <dbReference type="ARBA" id="ARBA00022825"/>
    </source>
</evidence>
<evidence type="ECO:0000256" key="1">
    <source>
        <dbReference type="ARBA" id="ARBA00011073"/>
    </source>
</evidence>
<proteinExistence type="inferred from homology"/>
<dbReference type="InterPro" id="IPR050131">
    <property type="entry name" value="Peptidase_S8_subtilisin-like"/>
</dbReference>
<keyword evidence="3 7" id="KW-0378">Hydrolase</keyword>
<dbReference type="PANTHER" id="PTHR43806">
    <property type="entry name" value="PEPTIDASE S8"/>
    <property type="match status" value="1"/>
</dbReference>
<keyword evidence="4" id="KW-0720">Serine protease</keyword>
<dbReference type="KEGG" id="azo:azo1237"/>
<evidence type="ECO:0000256" key="2">
    <source>
        <dbReference type="ARBA" id="ARBA00022670"/>
    </source>
</evidence>
<keyword evidence="2" id="KW-0645">Protease</keyword>
<dbReference type="InterPro" id="IPR000209">
    <property type="entry name" value="Peptidase_S8/S53_dom"/>
</dbReference>
<organism evidence="7 8">
    <name type="scientific">Azoarcus sp. (strain BH72)</name>
    <dbReference type="NCBI Taxonomy" id="418699"/>
    <lineage>
        <taxon>Bacteria</taxon>
        <taxon>Pseudomonadati</taxon>
        <taxon>Pseudomonadota</taxon>
        <taxon>Betaproteobacteria</taxon>
        <taxon>Rhodocyclales</taxon>
        <taxon>Zoogloeaceae</taxon>
        <taxon>Azoarcus</taxon>
    </lineage>
</organism>
<dbReference type="STRING" id="62928.azo1237"/>
<dbReference type="InterPro" id="IPR036852">
    <property type="entry name" value="Peptidase_S8/S53_dom_sf"/>
</dbReference>
<name>A1K4U9_AZOSB</name>
<dbReference type="HOGENOM" id="CLU_107147_0_0_4"/>
<sequence>MNAPPQGPLRLRVGIVDSGCGAAHPLAAAAAFVLTPDGVHQAAAQPDRLGHGSRVADIVAHLAPSAALCIAQVFDARPATSALQVAAAIDWLVAQGARVINLSLGLRAPRAQLADACARALAAGCVLCASAPALGAAVYPAAFDGVLRVTGDARCGRGEFSALASAQADFGACVHPLDAAFRASGASMGCAHLSGHIAAHLAGGGDAAPAALRAWLGAQARYGPQRPGSPGDAR</sequence>
<accession>A1K4U9</accession>
<dbReference type="Pfam" id="PF00082">
    <property type="entry name" value="Peptidase_S8"/>
    <property type="match status" value="1"/>
</dbReference>
<evidence type="ECO:0000259" key="6">
    <source>
        <dbReference type="Pfam" id="PF00082"/>
    </source>
</evidence>
<dbReference type="eggNOG" id="COG1404">
    <property type="taxonomic scope" value="Bacteria"/>
</dbReference>
<evidence type="ECO:0000313" key="8">
    <source>
        <dbReference type="Proteomes" id="UP000002588"/>
    </source>
</evidence>
<evidence type="ECO:0000256" key="3">
    <source>
        <dbReference type="ARBA" id="ARBA00022801"/>
    </source>
</evidence>
<evidence type="ECO:0000313" key="7">
    <source>
        <dbReference type="EMBL" id="CAL93854.1"/>
    </source>
</evidence>
<dbReference type="PROSITE" id="PS51892">
    <property type="entry name" value="SUBTILASE"/>
    <property type="match status" value="1"/>
</dbReference>
<keyword evidence="8" id="KW-1185">Reference proteome</keyword>
<feature type="domain" description="Peptidase S8/S53" evidence="6">
    <location>
        <begin position="13"/>
        <end position="220"/>
    </location>
</feature>
<dbReference type="Proteomes" id="UP000002588">
    <property type="component" value="Chromosome"/>
</dbReference>
<protein>
    <submittedName>
        <fullName evidence="7">Subtilisin</fullName>
        <ecNumber evidence="7">3.4.21.62</ecNumber>
    </submittedName>
</protein>
<dbReference type="GO" id="GO:0004252">
    <property type="term" value="F:serine-type endopeptidase activity"/>
    <property type="evidence" value="ECO:0007669"/>
    <property type="project" value="UniProtKB-EC"/>
</dbReference>
<comment type="caution">
    <text evidence="5">Lacks conserved residue(s) required for the propagation of feature annotation.</text>
</comment>
<comment type="similarity">
    <text evidence="1 5">Belongs to the peptidase S8 family.</text>
</comment>
<dbReference type="EC" id="3.4.21.62" evidence="7"/>
<dbReference type="EMBL" id="AM406670">
    <property type="protein sequence ID" value="CAL93854.1"/>
    <property type="molecule type" value="Genomic_DNA"/>
</dbReference>
<dbReference type="GO" id="GO:0006508">
    <property type="term" value="P:proteolysis"/>
    <property type="evidence" value="ECO:0007669"/>
    <property type="project" value="UniProtKB-KW"/>
</dbReference>
<dbReference type="RefSeq" id="WP_011764970.1">
    <property type="nucleotide sequence ID" value="NC_008702.1"/>
</dbReference>
<reference evidence="7 8" key="1">
    <citation type="journal article" date="2006" name="Nat. Biotechnol.">
        <title>Complete genome of the mutualistic, N2-fixing grass endophyte Azoarcus sp. strain BH72.</title>
        <authorList>
            <person name="Krause A."/>
            <person name="Ramakumar A."/>
            <person name="Bartels D."/>
            <person name="Battistoni F."/>
            <person name="Bekel T."/>
            <person name="Boch J."/>
            <person name="Boehm M."/>
            <person name="Friedrich F."/>
            <person name="Hurek T."/>
            <person name="Krause L."/>
            <person name="Linke B."/>
            <person name="McHardy A.C."/>
            <person name="Sarkar A."/>
            <person name="Schneiker S."/>
            <person name="Syed A.A."/>
            <person name="Thauer R."/>
            <person name="Vorhoelter F.-J."/>
            <person name="Weidner S."/>
            <person name="Puehler A."/>
            <person name="Reinhold-Hurek B."/>
            <person name="Kaiser O."/>
            <person name="Goesmann A."/>
        </authorList>
    </citation>
    <scope>NUCLEOTIDE SEQUENCE [LARGE SCALE GENOMIC DNA]</scope>
    <source>
        <strain evidence="7 8">BH72</strain>
    </source>
</reference>
<dbReference type="PANTHER" id="PTHR43806:SF11">
    <property type="entry name" value="CEREVISIN-RELATED"/>
    <property type="match status" value="1"/>
</dbReference>
<dbReference type="AlphaFoldDB" id="A1K4U9"/>
<dbReference type="SUPFAM" id="SSF52743">
    <property type="entry name" value="Subtilisin-like"/>
    <property type="match status" value="1"/>
</dbReference>
<evidence type="ECO:0000256" key="5">
    <source>
        <dbReference type="PROSITE-ProRule" id="PRU01240"/>
    </source>
</evidence>
<gene>
    <name evidence="7" type="primary">subC</name>
    <name evidence="7" type="ordered locus">azo1237</name>
</gene>
<dbReference type="Gene3D" id="3.40.50.200">
    <property type="entry name" value="Peptidase S8/S53 domain"/>
    <property type="match status" value="1"/>
</dbReference>